<dbReference type="SMART" id="SM00220">
    <property type="entry name" value="S_TKc"/>
    <property type="match status" value="1"/>
</dbReference>
<sequence length="1883" mass="206515">MDWSSGTSSEIHRCRQFVISRHAMNGRTVVRKSVLPGPFSLRATELLRGEYGVLLALDVPGVVRPLRWEDQEETPALVLEDAGPEDLKQRLDAGPLRVDAFLDIASELADICARLHARNVVHRAIAPSRVVLGPGGRVTLIHFVETSARTSLAGAFDLDQTRKLSWISPEQTGRMNRFVDWRSDLYSLGATFYAALTGAPPFRSSDPLELAHAHIARMPVPASIVNPHVPPLLADLVQKLLAKMPEQRYQSAEALSADLQQARRQWLASRTIEPFELGRLDLGKELPLPKRLYGRERELAVLRDAVARVSTDGTELMLVAGDAGIGKTALVEAVRDAVLARGGWFASGKFDLRAANVPYASVSEALRALTRAVLSESEPDASRAQELRRLREVVGANGRVLADLVPELRDAIGDLPEVPGLDPMETENRFHLSLQAFVRAVAARRPLVLFLDDLQWTDAASLRVLRALVMDAESRRVLLLGAFRPRDVGPDHPLARALDEIRRVGAVITRLDLGPLGIDALVALLADLLRCEPDRARPLAALVLAKTGGNPFFVRALLRSLHRDGLLAVDSARGTWTWNVRRIERVGITENVIELTTTAIRRLSEEAQQLLQLAACVGKQVDLRTLATLWGKSIDETSASLDEALREGLLVPEDEHGSKAAGLRARFVHDRVQQAAYALLSEGRQKKLHLRIGRSFLELFRGDELEERLFDVADQLDLGRDLLAGVERIELASLNHRAGIKARRAAAFGPALAYFRTGLGLLSDGAWHSHYELCFSLHRAAAECASLTGDHALCRALVEEGLGHAASLLDEVGLQEIRIASATTTGEYKTALEWGRAALQALGLELPREDLGRAVESEREAIRALLGDRSPAVLLGAPHVKSAEEDAPVRLMSAMLQAAWFADRDLFVLVAARGVRYALERGQAAYSTAYACYAMFLAAVGEFAEAEAFSRVALELAERSGDAARQVEASHCHNAFVRPWLQPFASCVTACYHDFTLGRQSGQFRMAAYAGRAMAVYSFAAGVELDRVLAELDDGLSFCRRAGNQGIALCHLAYRQAIRCLRGMTHGCNLFDDDEFNEATFLASASNEPTVSCLYSILRLETSYLFGALGEARRWSDAALIHLDLLGGFGPVAEYVLFTALTLLSLHDRATAPERIELLTRAAGLQDQMRRWEEGCVENFRHKRLIVDAEIARVEGRFLDSAQLYDRAIEEAARAGFLQYAALASELGGRLLRAFGRGRVADAMYLRPAVQGWARWGALKKARALEHECVLDGGIAVSSVAVEPSRGEMLDALSLLKAAEAITSEIALERLLGKLMETCIQTAGAERGVLVFEEEGAPFVRASGRAAEPVSIERTPLEGARQVPRAIIEHVRRTRKVVVLDDASMDGTLASDPYLADGSMKSLLVLPIQRKESLLGTFLFENDLTTHAFTNERVRVLEVLSTQIAIAIENSLLFEKLKVEVDERTRAEQALRFLASASEVLAASLDYPTTLRSLASLVVPTLAAWCIIDVVEEDGQIRRVAAKHADPAKEMALRALQERYPPDWTSPQISTGVLASGAPVVLPELTDADVRSHSRDDEHARLFREIGAHSAMAVPLIARGKTLGAITMGTAAPTRSYGPSDLAVAEELARRAAMAVDNARLYRDAQEGVRVREEFITIASHELRTPITTMRLAIQGLLRRKREPAPEEQITRGLRTLERQIARLLRLIDELLDVSRIHAGRIPLHLEQVDLAAVVREAVEQCRERIEQSGSSLHVHAEAPVVGTWDRLRLEQVITNLLDNALKFGACEPISITVARRDGMAQLTVEDRGIGIPPARLARVFERFERAVSTRNYGGFGLGLYIVRRIVEALGGAVRVDSTLGAGSRFTVELPCAGPPAITLDRQ</sequence>
<dbReference type="SMART" id="SM00065">
    <property type="entry name" value="GAF"/>
    <property type="match status" value="2"/>
</dbReference>
<dbReference type="Pfam" id="PF13191">
    <property type="entry name" value="AAA_16"/>
    <property type="match status" value="1"/>
</dbReference>
<dbReference type="Gene3D" id="1.10.287.130">
    <property type="match status" value="1"/>
</dbReference>
<feature type="domain" description="Histidine kinase" evidence="5">
    <location>
        <begin position="1658"/>
        <end position="1874"/>
    </location>
</feature>
<dbReference type="InterPro" id="IPR041664">
    <property type="entry name" value="AAA_16"/>
</dbReference>
<evidence type="ECO:0000259" key="5">
    <source>
        <dbReference type="PROSITE" id="PS50109"/>
    </source>
</evidence>
<dbReference type="CDD" id="cd14014">
    <property type="entry name" value="STKc_PknB_like"/>
    <property type="match status" value="1"/>
</dbReference>
<dbReference type="SUPFAM" id="SSF55781">
    <property type="entry name" value="GAF domain-like"/>
    <property type="match status" value="2"/>
</dbReference>
<accession>A0ABT5CDB9</accession>
<organism evidence="6 7">
    <name type="scientific">Sorangium atrum</name>
    <dbReference type="NCBI Taxonomy" id="2995308"/>
    <lineage>
        <taxon>Bacteria</taxon>
        <taxon>Pseudomonadati</taxon>
        <taxon>Myxococcota</taxon>
        <taxon>Polyangia</taxon>
        <taxon>Polyangiales</taxon>
        <taxon>Polyangiaceae</taxon>
        <taxon>Sorangium</taxon>
    </lineage>
</organism>
<evidence type="ECO:0000313" key="7">
    <source>
        <dbReference type="Proteomes" id="UP001217485"/>
    </source>
</evidence>
<gene>
    <name evidence="6" type="ORF">POL72_42125</name>
</gene>
<evidence type="ECO:0000256" key="1">
    <source>
        <dbReference type="ARBA" id="ARBA00000085"/>
    </source>
</evidence>
<dbReference type="InterPro" id="IPR029016">
    <property type="entry name" value="GAF-like_dom_sf"/>
</dbReference>
<protein>
    <recommendedName>
        <fullName evidence="2">histidine kinase</fullName>
        <ecNumber evidence="2">2.7.13.3</ecNumber>
    </recommendedName>
</protein>
<evidence type="ECO:0000256" key="2">
    <source>
        <dbReference type="ARBA" id="ARBA00012438"/>
    </source>
</evidence>
<comment type="caution">
    <text evidence="6">The sequence shown here is derived from an EMBL/GenBank/DDBJ whole genome shotgun (WGS) entry which is preliminary data.</text>
</comment>
<dbReference type="PANTHER" id="PTHR43642:SF1">
    <property type="entry name" value="HYBRID SIGNAL TRANSDUCTION HISTIDINE KINASE G"/>
    <property type="match status" value="1"/>
</dbReference>
<dbReference type="Gene3D" id="1.10.510.10">
    <property type="entry name" value="Transferase(Phosphotransferase) domain 1"/>
    <property type="match status" value="1"/>
</dbReference>
<dbReference type="SUPFAM" id="SSF56112">
    <property type="entry name" value="Protein kinase-like (PK-like)"/>
    <property type="match status" value="1"/>
</dbReference>
<dbReference type="SUPFAM" id="SSF55874">
    <property type="entry name" value="ATPase domain of HSP90 chaperone/DNA topoisomerase II/histidine kinase"/>
    <property type="match status" value="1"/>
</dbReference>
<proteinExistence type="predicted"/>
<dbReference type="EC" id="2.7.13.3" evidence="2"/>
<dbReference type="SMART" id="SM00388">
    <property type="entry name" value="HisKA"/>
    <property type="match status" value="1"/>
</dbReference>
<dbReference type="PANTHER" id="PTHR43642">
    <property type="entry name" value="HYBRID SIGNAL TRANSDUCTION HISTIDINE KINASE G"/>
    <property type="match status" value="1"/>
</dbReference>
<dbReference type="Proteomes" id="UP001217485">
    <property type="component" value="Unassembled WGS sequence"/>
</dbReference>
<dbReference type="Gene3D" id="3.30.450.40">
    <property type="match status" value="2"/>
</dbReference>
<dbReference type="EMBL" id="JAQNDK010000005">
    <property type="protein sequence ID" value="MDC0684395.1"/>
    <property type="molecule type" value="Genomic_DNA"/>
</dbReference>
<evidence type="ECO:0000256" key="3">
    <source>
        <dbReference type="ARBA" id="ARBA00022553"/>
    </source>
</evidence>
<keyword evidence="3" id="KW-0597">Phosphoprotein</keyword>
<dbReference type="InterPro" id="IPR003594">
    <property type="entry name" value="HATPase_dom"/>
</dbReference>
<evidence type="ECO:0000259" key="4">
    <source>
        <dbReference type="PROSITE" id="PS50011"/>
    </source>
</evidence>
<name>A0ABT5CDB9_9BACT</name>
<dbReference type="InterPro" id="IPR011009">
    <property type="entry name" value="Kinase-like_dom_sf"/>
</dbReference>
<dbReference type="Gene3D" id="3.30.565.10">
    <property type="entry name" value="Histidine kinase-like ATPase, C-terminal domain"/>
    <property type="match status" value="1"/>
</dbReference>
<reference evidence="6 7" key="1">
    <citation type="submission" date="2023-01" db="EMBL/GenBank/DDBJ databases">
        <title>Minimal conservation of predation-associated metabolite biosynthetic gene clusters underscores biosynthetic potential of Myxococcota including descriptions for ten novel species: Archangium lansinium sp. nov., Myxococcus landrumus sp. nov., Nannocystis bai.</title>
        <authorList>
            <person name="Ahearne A."/>
            <person name="Stevens C."/>
            <person name="Dowd S."/>
        </authorList>
    </citation>
    <scope>NUCLEOTIDE SEQUENCE [LARGE SCALE GENOMIC DNA]</scope>
    <source>
        <strain evidence="6 7">WIWO2</strain>
    </source>
</reference>
<dbReference type="InterPro" id="IPR003018">
    <property type="entry name" value="GAF"/>
</dbReference>
<dbReference type="SUPFAM" id="SSF52540">
    <property type="entry name" value="P-loop containing nucleoside triphosphate hydrolases"/>
    <property type="match status" value="1"/>
</dbReference>
<dbReference type="InterPro" id="IPR004358">
    <property type="entry name" value="Sig_transdc_His_kin-like_C"/>
</dbReference>
<dbReference type="PROSITE" id="PS50109">
    <property type="entry name" value="HIS_KIN"/>
    <property type="match status" value="1"/>
</dbReference>
<feature type="domain" description="Protein kinase" evidence="4">
    <location>
        <begin position="1"/>
        <end position="267"/>
    </location>
</feature>
<dbReference type="InterPro" id="IPR036890">
    <property type="entry name" value="HATPase_C_sf"/>
</dbReference>
<dbReference type="InterPro" id="IPR005467">
    <property type="entry name" value="His_kinase_dom"/>
</dbReference>
<dbReference type="InterPro" id="IPR003661">
    <property type="entry name" value="HisK_dim/P_dom"/>
</dbReference>
<dbReference type="InterPro" id="IPR027417">
    <property type="entry name" value="P-loop_NTPase"/>
</dbReference>
<evidence type="ECO:0000313" key="6">
    <source>
        <dbReference type="EMBL" id="MDC0684395.1"/>
    </source>
</evidence>
<dbReference type="CDD" id="cd00075">
    <property type="entry name" value="HATPase"/>
    <property type="match status" value="1"/>
</dbReference>
<dbReference type="Pfam" id="PF00069">
    <property type="entry name" value="Pkinase"/>
    <property type="match status" value="1"/>
</dbReference>
<dbReference type="PRINTS" id="PR00344">
    <property type="entry name" value="BCTRLSENSOR"/>
</dbReference>
<dbReference type="SUPFAM" id="SSF47384">
    <property type="entry name" value="Homodimeric domain of signal transducing histidine kinase"/>
    <property type="match status" value="1"/>
</dbReference>
<dbReference type="Gene3D" id="3.40.50.300">
    <property type="entry name" value="P-loop containing nucleotide triphosphate hydrolases"/>
    <property type="match status" value="1"/>
</dbReference>
<dbReference type="Pfam" id="PF02518">
    <property type="entry name" value="HATPase_c"/>
    <property type="match status" value="1"/>
</dbReference>
<dbReference type="CDD" id="cd00082">
    <property type="entry name" value="HisKA"/>
    <property type="match status" value="1"/>
</dbReference>
<dbReference type="InterPro" id="IPR053159">
    <property type="entry name" value="Hybrid_Histidine_Kinase"/>
</dbReference>
<dbReference type="Pfam" id="PF00512">
    <property type="entry name" value="HisKA"/>
    <property type="match status" value="1"/>
</dbReference>
<dbReference type="SMART" id="SM00387">
    <property type="entry name" value="HATPase_c"/>
    <property type="match status" value="1"/>
</dbReference>
<dbReference type="InterPro" id="IPR036097">
    <property type="entry name" value="HisK_dim/P_sf"/>
</dbReference>
<comment type="catalytic activity">
    <reaction evidence="1">
        <text>ATP + protein L-histidine = ADP + protein N-phospho-L-histidine.</text>
        <dbReference type="EC" id="2.7.13.3"/>
    </reaction>
</comment>
<dbReference type="InterPro" id="IPR000719">
    <property type="entry name" value="Prot_kinase_dom"/>
</dbReference>
<keyword evidence="7" id="KW-1185">Reference proteome</keyword>
<dbReference type="Pfam" id="PF01590">
    <property type="entry name" value="GAF"/>
    <property type="match status" value="2"/>
</dbReference>
<dbReference type="PROSITE" id="PS50011">
    <property type="entry name" value="PROTEIN_KINASE_DOM"/>
    <property type="match status" value="1"/>
</dbReference>